<feature type="compositionally biased region" description="Basic residues" evidence="1">
    <location>
        <begin position="141"/>
        <end position="153"/>
    </location>
</feature>
<organism evidence="2">
    <name type="scientific">marine sediment metagenome</name>
    <dbReference type="NCBI Taxonomy" id="412755"/>
    <lineage>
        <taxon>unclassified sequences</taxon>
        <taxon>metagenomes</taxon>
        <taxon>ecological metagenomes</taxon>
    </lineage>
</organism>
<evidence type="ECO:0000256" key="1">
    <source>
        <dbReference type="SAM" id="MobiDB-lite"/>
    </source>
</evidence>
<name>A0A0F8XUS1_9ZZZZ</name>
<feature type="compositionally biased region" description="Basic and acidic residues" evidence="1">
    <location>
        <begin position="170"/>
        <end position="182"/>
    </location>
</feature>
<accession>A0A0F8XUS1</accession>
<evidence type="ECO:0000313" key="2">
    <source>
        <dbReference type="EMBL" id="KKK72718.1"/>
    </source>
</evidence>
<sequence length="182" mass="20569">METQESPDTGKAPERVTFFTASLNYTIQIQEEKKGFHGEVPFVIPARLIKFEGGHFTTDDEEVINLIRNHKRYKKGRITEERKKEILEQQETHRGAITSATIKEEAGVKEEPQAKAIEEKGVSKCPHCEFVAVDDFSGRKLQGHKMGKHRKSMRPSPKAPSKELGQSLAEAKEGLKTLEVKE</sequence>
<proteinExistence type="predicted"/>
<protein>
    <submittedName>
        <fullName evidence="2">Uncharacterized protein</fullName>
    </submittedName>
</protein>
<dbReference type="EMBL" id="LAZR01057117">
    <property type="protein sequence ID" value="KKK72718.1"/>
    <property type="molecule type" value="Genomic_DNA"/>
</dbReference>
<comment type="caution">
    <text evidence="2">The sequence shown here is derived from an EMBL/GenBank/DDBJ whole genome shotgun (WGS) entry which is preliminary data.</text>
</comment>
<dbReference type="AlphaFoldDB" id="A0A0F8XUS1"/>
<feature type="region of interest" description="Disordered" evidence="1">
    <location>
        <begin position="139"/>
        <end position="182"/>
    </location>
</feature>
<gene>
    <name evidence="2" type="ORF">LCGC14_2901060</name>
</gene>
<reference evidence="2" key="1">
    <citation type="journal article" date="2015" name="Nature">
        <title>Complex archaea that bridge the gap between prokaryotes and eukaryotes.</title>
        <authorList>
            <person name="Spang A."/>
            <person name="Saw J.H."/>
            <person name="Jorgensen S.L."/>
            <person name="Zaremba-Niedzwiedzka K."/>
            <person name="Martijn J."/>
            <person name="Lind A.E."/>
            <person name="van Eijk R."/>
            <person name="Schleper C."/>
            <person name="Guy L."/>
            <person name="Ettema T.J."/>
        </authorList>
    </citation>
    <scope>NUCLEOTIDE SEQUENCE</scope>
</reference>